<evidence type="ECO:0000313" key="2">
    <source>
        <dbReference type="Proteomes" id="UP000601435"/>
    </source>
</evidence>
<dbReference type="SUPFAM" id="SSF48113">
    <property type="entry name" value="Heme-dependent peroxidases"/>
    <property type="match status" value="1"/>
</dbReference>
<accession>A0A812W4F9</accession>
<dbReference type="EMBL" id="CAJNJA010031976">
    <property type="protein sequence ID" value="CAE7662490.1"/>
    <property type="molecule type" value="Genomic_DNA"/>
</dbReference>
<dbReference type="Gene3D" id="1.10.520.10">
    <property type="match status" value="1"/>
</dbReference>
<comment type="caution">
    <text evidence="1">The sequence shown here is derived from an EMBL/GenBank/DDBJ whole genome shotgun (WGS) entry which is preliminary data.</text>
</comment>
<dbReference type="AlphaFoldDB" id="A0A812W4F9"/>
<dbReference type="GO" id="GO:0004601">
    <property type="term" value="F:peroxidase activity"/>
    <property type="evidence" value="ECO:0007669"/>
    <property type="project" value="InterPro"/>
</dbReference>
<dbReference type="Proteomes" id="UP000601435">
    <property type="component" value="Unassembled WGS sequence"/>
</dbReference>
<feature type="non-terminal residue" evidence="1">
    <location>
        <position position="1"/>
    </location>
</feature>
<dbReference type="GO" id="GO:0020037">
    <property type="term" value="F:heme binding"/>
    <property type="evidence" value="ECO:0007669"/>
    <property type="project" value="InterPro"/>
</dbReference>
<dbReference type="OrthoDB" id="5399006at2759"/>
<name>A0A812W4F9_9DINO</name>
<gene>
    <name evidence="1" type="primary">APX5</name>
    <name evidence="1" type="ORF">SNEC2469_LOCUS18851</name>
</gene>
<keyword evidence="2" id="KW-1185">Reference proteome</keyword>
<protein>
    <submittedName>
        <fullName evidence="1">APX5 protein</fullName>
    </submittedName>
</protein>
<dbReference type="InterPro" id="IPR010255">
    <property type="entry name" value="Haem_peroxidase_sf"/>
</dbReference>
<proteinExistence type="predicted"/>
<sequence>MTEAQYDELLAAVRGHLESLPETCTASNCPQADWAGCVLRMAGHDFMDFANGQGGSDACTDMSDPDNGGLPACLSSGEHGISLVEVYQNYCATVSLADFLVIAAEAVMMSTRARHLAQASSAPALDLRSSFRFGRTTALSCAFAEGRLPNPERGCTAVE</sequence>
<dbReference type="GO" id="GO:0006979">
    <property type="term" value="P:response to oxidative stress"/>
    <property type="evidence" value="ECO:0007669"/>
    <property type="project" value="InterPro"/>
</dbReference>
<evidence type="ECO:0000313" key="1">
    <source>
        <dbReference type="EMBL" id="CAE7662490.1"/>
    </source>
</evidence>
<reference evidence="1" key="1">
    <citation type="submission" date="2021-02" db="EMBL/GenBank/DDBJ databases">
        <authorList>
            <person name="Dougan E. K."/>
            <person name="Rhodes N."/>
            <person name="Thang M."/>
            <person name="Chan C."/>
        </authorList>
    </citation>
    <scope>NUCLEOTIDE SEQUENCE</scope>
</reference>
<organism evidence="1 2">
    <name type="scientific">Symbiodinium necroappetens</name>
    <dbReference type="NCBI Taxonomy" id="1628268"/>
    <lineage>
        <taxon>Eukaryota</taxon>
        <taxon>Sar</taxon>
        <taxon>Alveolata</taxon>
        <taxon>Dinophyceae</taxon>
        <taxon>Suessiales</taxon>
        <taxon>Symbiodiniaceae</taxon>
        <taxon>Symbiodinium</taxon>
    </lineage>
</organism>